<keyword evidence="1" id="KW-0472">Membrane</keyword>
<evidence type="ECO:0000256" key="1">
    <source>
        <dbReference type="SAM" id="Phobius"/>
    </source>
</evidence>
<proteinExistence type="predicted"/>
<evidence type="ECO:0000313" key="2">
    <source>
        <dbReference type="EMBL" id="PZV33089.1"/>
    </source>
</evidence>
<feature type="transmembrane region" description="Helical" evidence="1">
    <location>
        <begin position="73"/>
        <end position="93"/>
    </location>
</feature>
<keyword evidence="1" id="KW-1133">Transmembrane helix</keyword>
<dbReference type="Proteomes" id="UP000248616">
    <property type="component" value="Unassembled WGS sequence"/>
</dbReference>
<reference evidence="3" key="1">
    <citation type="submission" date="2017-03" db="EMBL/GenBank/DDBJ databases">
        <authorList>
            <person name="Safronova V.I."/>
            <person name="Sazanova A.L."/>
            <person name="Chirak E.R."/>
        </authorList>
    </citation>
    <scope>NUCLEOTIDE SEQUENCE [LARGE SCALE GENOMIC DNA]</scope>
    <source>
        <strain evidence="3">Ach-343</strain>
    </source>
</reference>
<comment type="caution">
    <text evidence="2">The sequence shown here is derived from an EMBL/GenBank/DDBJ whole genome shotgun (WGS) entry which is preliminary data.</text>
</comment>
<accession>A0A2W7CGW9</accession>
<keyword evidence="1" id="KW-0812">Transmembrane</keyword>
<keyword evidence="3" id="KW-1185">Reference proteome</keyword>
<dbReference type="EMBL" id="MZXV01000085">
    <property type="protein sequence ID" value="PZV33089.1"/>
    <property type="molecule type" value="Genomic_DNA"/>
</dbReference>
<evidence type="ECO:0000313" key="3">
    <source>
        <dbReference type="Proteomes" id="UP000248616"/>
    </source>
</evidence>
<protein>
    <submittedName>
        <fullName evidence="2">Uncharacterized protein</fullName>
    </submittedName>
</protein>
<dbReference type="AlphaFoldDB" id="A0A2W7CGW9"/>
<gene>
    <name evidence="2" type="ORF">B5V02_37690</name>
</gene>
<name>A0A2W7CGW9_9HYPH</name>
<organism evidence="2 3">
    <name type="scientific">Mesorhizobium kowhaii</name>
    <dbReference type="NCBI Taxonomy" id="1300272"/>
    <lineage>
        <taxon>Bacteria</taxon>
        <taxon>Pseudomonadati</taxon>
        <taxon>Pseudomonadota</taxon>
        <taxon>Alphaproteobacteria</taxon>
        <taxon>Hyphomicrobiales</taxon>
        <taxon>Phyllobacteriaceae</taxon>
        <taxon>Mesorhizobium</taxon>
    </lineage>
</organism>
<sequence length="98" mass="10557">MNPDIVSETFQPRCEASGSVGLVMPDRSIGTRMPRGTLMDVKVTGTIHALQGKSGERRTANAAGRAQEVHMDITTILVIVLIVILLGGGGFYGRGRWY</sequence>